<proteinExistence type="predicted"/>
<name>A0ABS0D877_9NOCA</name>
<protein>
    <submittedName>
        <fullName evidence="2">Uncharacterized protein</fullName>
    </submittedName>
</protein>
<evidence type="ECO:0000313" key="2">
    <source>
        <dbReference type="EMBL" id="MBF6354679.1"/>
    </source>
</evidence>
<evidence type="ECO:0000256" key="1">
    <source>
        <dbReference type="SAM" id="MobiDB-lite"/>
    </source>
</evidence>
<keyword evidence="3" id="KW-1185">Reference proteome</keyword>
<sequence>MSPDKKSQMMKPLTAADKLGIYLPAAPAQFRDSPVSFAELERLRADPPQWLTELRRNGPFPRDITARKLGVSNSGLARAEVSDALTADEIAALLADPPEWLARERENYAQVQRENERIKTKRAEHRAATNRPAKNRFGTGRES</sequence>
<dbReference type="EMBL" id="JADLQN010000001">
    <property type="protein sequence ID" value="MBF6354679.1"/>
    <property type="molecule type" value="Genomic_DNA"/>
</dbReference>
<dbReference type="Pfam" id="PF19460">
    <property type="entry name" value="DUF5997"/>
    <property type="match status" value="1"/>
</dbReference>
<feature type="compositionally biased region" description="Basic and acidic residues" evidence="1">
    <location>
        <begin position="108"/>
        <end position="118"/>
    </location>
</feature>
<organism evidence="2 3">
    <name type="scientific">Nocardia higoensis</name>
    <dbReference type="NCBI Taxonomy" id="228599"/>
    <lineage>
        <taxon>Bacteria</taxon>
        <taxon>Bacillati</taxon>
        <taxon>Actinomycetota</taxon>
        <taxon>Actinomycetes</taxon>
        <taxon>Mycobacteriales</taxon>
        <taxon>Nocardiaceae</taxon>
        <taxon>Nocardia</taxon>
    </lineage>
</organism>
<dbReference type="InterPro" id="IPR046039">
    <property type="entry name" value="DUF5997"/>
</dbReference>
<gene>
    <name evidence="2" type="ORF">IU449_09005</name>
</gene>
<comment type="caution">
    <text evidence="2">The sequence shown here is derived from an EMBL/GenBank/DDBJ whole genome shotgun (WGS) entry which is preliminary data.</text>
</comment>
<feature type="region of interest" description="Disordered" evidence="1">
    <location>
        <begin position="108"/>
        <end position="143"/>
    </location>
</feature>
<evidence type="ECO:0000313" key="3">
    <source>
        <dbReference type="Proteomes" id="UP000707731"/>
    </source>
</evidence>
<dbReference type="Proteomes" id="UP000707731">
    <property type="component" value="Unassembled WGS sequence"/>
</dbReference>
<accession>A0ABS0D877</accession>
<dbReference type="RefSeq" id="WP_195001404.1">
    <property type="nucleotide sequence ID" value="NZ_JADLQN010000001.1"/>
</dbReference>
<reference evidence="2 3" key="1">
    <citation type="submission" date="2020-10" db="EMBL/GenBank/DDBJ databases">
        <title>Identification of Nocardia species via Next-generation sequencing and recognition of intraspecies genetic diversity.</title>
        <authorList>
            <person name="Li P."/>
            <person name="Li P."/>
            <person name="Lu B."/>
        </authorList>
    </citation>
    <scope>NUCLEOTIDE SEQUENCE [LARGE SCALE GENOMIC DNA]</scope>
    <source>
        <strain evidence="2 3">BJ06-0143</strain>
    </source>
</reference>